<protein>
    <recommendedName>
        <fullName evidence="1">STAS domain-containing protein</fullName>
    </recommendedName>
</protein>
<dbReference type="InterPro" id="IPR058548">
    <property type="entry name" value="MlaB-like_STAS"/>
</dbReference>
<feature type="domain" description="STAS" evidence="1">
    <location>
        <begin position="1"/>
        <end position="96"/>
    </location>
</feature>
<sequence>MTTEKKNSSVEVDLGDALDISHVRDLWENLSKTLASASSITLKADQVNVADTAALQMLSVLFFDVKGQGVAVRWDGVSDCVRKAAALLGLTKQLEL</sequence>
<dbReference type="InterPro" id="IPR002645">
    <property type="entry name" value="STAS_dom"/>
</dbReference>
<dbReference type="SUPFAM" id="SSF52091">
    <property type="entry name" value="SpoIIaa-like"/>
    <property type="match status" value="1"/>
</dbReference>
<dbReference type="PROSITE" id="PS50801">
    <property type="entry name" value="STAS"/>
    <property type="match status" value="1"/>
</dbReference>
<dbReference type="InterPro" id="IPR052746">
    <property type="entry name" value="MlaB_ABC_Transporter"/>
</dbReference>
<dbReference type="PANTHER" id="PTHR35849">
    <property type="entry name" value="BLR2341 PROTEIN"/>
    <property type="match status" value="1"/>
</dbReference>
<evidence type="ECO:0000259" key="1">
    <source>
        <dbReference type="PROSITE" id="PS50801"/>
    </source>
</evidence>
<reference evidence="2" key="1">
    <citation type="submission" date="2018-06" db="EMBL/GenBank/DDBJ databases">
        <authorList>
            <person name="Zhirakovskaya E."/>
        </authorList>
    </citation>
    <scope>NUCLEOTIDE SEQUENCE</scope>
</reference>
<proteinExistence type="predicted"/>
<name>A0A3B0ZDT5_9ZZZZ</name>
<dbReference type="InterPro" id="IPR036513">
    <property type="entry name" value="STAS_dom_sf"/>
</dbReference>
<organism evidence="2">
    <name type="scientific">hydrothermal vent metagenome</name>
    <dbReference type="NCBI Taxonomy" id="652676"/>
    <lineage>
        <taxon>unclassified sequences</taxon>
        <taxon>metagenomes</taxon>
        <taxon>ecological metagenomes</taxon>
    </lineage>
</organism>
<dbReference type="EMBL" id="UOFO01000076">
    <property type="protein sequence ID" value="VAW85607.1"/>
    <property type="molecule type" value="Genomic_DNA"/>
</dbReference>
<dbReference type="AlphaFoldDB" id="A0A3B0ZDT5"/>
<gene>
    <name evidence="2" type="ORF">MNBD_GAMMA16-24</name>
</gene>
<accession>A0A3B0ZDT5</accession>
<dbReference type="PANTHER" id="PTHR35849:SF2">
    <property type="entry name" value="BLR2341 PROTEIN"/>
    <property type="match status" value="1"/>
</dbReference>
<evidence type="ECO:0000313" key="2">
    <source>
        <dbReference type="EMBL" id="VAW85607.1"/>
    </source>
</evidence>
<dbReference type="Pfam" id="PF13466">
    <property type="entry name" value="STAS_2"/>
    <property type="match status" value="1"/>
</dbReference>
<dbReference type="Gene3D" id="3.30.750.24">
    <property type="entry name" value="STAS domain"/>
    <property type="match status" value="1"/>
</dbReference>